<proteinExistence type="predicted"/>
<gene>
    <name evidence="1" type="ORF">HA237_01485</name>
</gene>
<protein>
    <submittedName>
        <fullName evidence="1">Uncharacterized protein</fullName>
    </submittedName>
</protein>
<accession>A0A7J4IR96</accession>
<evidence type="ECO:0000313" key="1">
    <source>
        <dbReference type="EMBL" id="HIH08021.1"/>
    </source>
</evidence>
<dbReference type="AlphaFoldDB" id="A0A7J4IR96"/>
<organism evidence="1 2">
    <name type="scientific">Candidatus Iainarchaeum sp</name>
    <dbReference type="NCBI Taxonomy" id="3101447"/>
    <lineage>
        <taxon>Archaea</taxon>
        <taxon>Candidatus Iainarchaeota</taxon>
        <taxon>Candidatus Iainarchaeia</taxon>
        <taxon>Candidatus Iainarchaeales</taxon>
        <taxon>Candidatus Iainarchaeaceae</taxon>
        <taxon>Candidatus Iainarchaeum</taxon>
    </lineage>
</organism>
<comment type="caution">
    <text evidence="1">The sequence shown here is derived from an EMBL/GenBank/DDBJ whole genome shotgun (WGS) entry which is preliminary data.</text>
</comment>
<dbReference type="Proteomes" id="UP000577419">
    <property type="component" value="Unassembled WGS sequence"/>
</dbReference>
<evidence type="ECO:0000313" key="2">
    <source>
        <dbReference type="Proteomes" id="UP000577419"/>
    </source>
</evidence>
<dbReference type="EMBL" id="DUFG01000011">
    <property type="protein sequence ID" value="HIH08021.1"/>
    <property type="molecule type" value="Genomic_DNA"/>
</dbReference>
<sequence length="45" mass="5193">MLGKIELLNARAVLIALDDQKTREMVMEISQFFTKIIVTPPENKF</sequence>
<reference evidence="2" key="1">
    <citation type="journal article" date="2020" name="bioRxiv">
        <title>A rank-normalized archaeal taxonomy based on genome phylogeny resolves widespread incomplete and uneven classifications.</title>
        <authorList>
            <person name="Rinke C."/>
            <person name="Chuvochina M."/>
            <person name="Mussig A.J."/>
            <person name="Chaumeil P.-A."/>
            <person name="Waite D.W."/>
            <person name="Whitman W.B."/>
            <person name="Parks D.H."/>
            <person name="Hugenholtz P."/>
        </authorList>
    </citation>
    <scope>NUCLEOTIDE SEQUENCE [LARGE SCALE GENOMIC DNA]</scope>
</reference>
<name>A0A7J4IR96_9ARCH</name>